<sequence length="128" mass="15045">MADFFNNKKLLDTFPEDRVDTHNIKLLDNKTEWYNKILSIFLDSTKDSIIFQPNLESLPEVVFYKLRSPTNSAFRWFIGKINSNNKIQSKRNDSLQQISLTFSRSVKKRTKPSIIYFKFPAIDGYSVK</sequence>
<name>A0A182PWR4_9DIPT</name>
<organism evidence="1 2">
    <name type="scientific">Anopheles epiroticus</name>
    <dbReference type="NCBI Taxonomy" id="199890"/>
    <lineage>
        <taxon>Eukaryota</taxon>
        <taxon>Metazoa</taxon>
        <taxon>Ecdysozoa</taxon>
        <taxon>Arthropoda</taxon>
        <taxon>Hexapoda</taxon>
        <taxon>Insecta</taxon>
        <taxon>Pterygota</taxon>
        <taxon>Neoptera</taxon>
        <taxon>Endopterygota</taxon>
        <taxon>Diptera</taxon>
        <taxon>Nematocera</taxon>
        <taxon>Culicoidea</taxon>
        <taxon>Culicidae</taxon>
        <taxon>Anophelinae</taxon>
        <taxon>Anopheles</taxon>
    </lineage>
</organism>
<dbReference type="AlphaFoldDB" id="A0A182PWR4"/>
<evidence type="ECO:0000313" key="2">
    <source>
        <dbReference type="Proteomes" id="UP000075885"/>
    </source>
</evidence>
<reference evidence="2" key="1">
    <citation type="submission" date="2013-03" db="EMBL/GenBank/DDBJ databases">
        <title>The Genome Sequence of Anopheles epiroticus epiroticus2.</title>
        <authorList>
            <consortium name="The Broad Institute Genomics Platform"/>
            <person name="Neafsey D.E."/>
            <person name="Howell P."/>
            <person name="Walker B."/>
            <person name="Young S.K."/>
            <person name="Zeng Q."/>
            <person name="Gargeya S."/>
            <person name="Fitzgerald M."/>
            <person name="Haas B."/>
            <person name="Abouelleil A."/>
            <person name="Allen A.W."/>
            <person name="Alvarado L."/>
            <person name="Arachchi H.M."/>
            <person name="Berlin A.M."/>
            <person name="Chapman S.B."/>
            <person name="Gainer-Dewar J."/>
            <person name="Goldberg J."/>
            <person name="Griggs A."/>
            <person name="Gujja S."/>
            <person name="Hansen M."/>
            <person name="Howarth C."/>
            <person name="Imamovic A."/>
            <person name="Ireland A."/>
            <person name="Larimer J."/>
            <person name="McCowan C."/>
            <person name="Murphy C."/>
            <person name="Pearson M."/>
            <person name="Poon T.W."/>
            <person name="Priest M."/>
            <person name="Roberts A."/>
            <person name="Saif S."/>
            <person name="Shea T."/>
            <person name="Sisk P."/>
            <person name="Sykes S."/>
            <person name="Wortman J."/>
            <person name="Nusbaum C."/>
            <person name="Birren B."/>
        </authorList>
    </citation>
    <scope>NUCLEOTIDE SEQUENCE [LARGE SCALE GENOMIC DNA]</scope>
    <source>
        <strain evidence="2">Epiroticus2</strain>
    </source>
</reference>
<evidence type="ECO:0000313" key="1">
    <source>
        <dbReference type="EnsemblMetazoa" id="AEPI011401-PA"/>
    </source>
</evidence>
<accession>A0A182PWR4</accession>
<dbReference type="EnsemblMetazoa" id="AEPI011401-RA">
    <property type="protein sequence ID" value="AEPI011401-PA"/>
    <property type="gene ID" value="AEPI011401"/>
</dbReference>
<dbReference type="Proteomes" id="UP000075885">
    <property type="component" value="Unassembled WGS sequence"/>
</dbReference>
<protein>
    <submittedName>
        <fullName evidence="1">Uncharacterized protein</fullName>
    </submittedName>
</protein>
<dbReference type="VEuPathDB" id="VectorBase:AEPI011401"/>
<keyword evidence="2" id="KW-1185">Reference proteome</keyword>
<proteinExistence type="predicted"/>
<reference evidence="1" key="2">
    <citation type="submission" date="2020-05" db="UniProtKB">
        <authorList>
            <consortium name="EnsemblMetazoa"/>
        </authorList>
    </citation>
    <scope>IDENTIFICATION</scope>
    <source>
        <strain evidence="1">Epiroticus2</strain>
    </source>
</reference>